<feature type="transmembrane region" description="Helical" evidence="1">
    <location>
        <begin position="139"/>
        <end position="158"/>
    </location>
</feature>
<reference evidence="3" key="1">
    <citation type="submission" date="2023-07" db="EMBL/GenBank/DDBJ databases">
        <title>Description of three actinobacteria isolated from air of manufacturing shop in a pharmaceutical factory.</title>
        <authorList>
            <person name="Zhang D.-F."/>
        </authorList>
    </citation>
    <scope>NUCLEOTIDE SEQUENCE [LARGE SCALE GENOMIC DNA]</scope>
    <source>
        <strain evidence="3">CCTCC AB 207010</strain>
    </source>
</reference>
<feature type="transmembrane region" description="Helical" evidence="1">
    <location>
        <begin position="28"/>
        <end position="48"/>
    </location>
</feature>
<feature type="transmembrane region" description="Helical" evidence="1">
    <location>
        <begin position="116"/>
        <end position="132"/>
    </location>
</feature>
<sequence>MTHHSVRPDAPSSVRPQPQRARTFRWSVSDIVVASTLAVASGVIFWAWNLSYHAVGSLFAFYPPVETLVHGMWLFPAVLGALIIRKPGAAIYCEMVAASVSALLGSQWGLTVLSSGFMQGLGAELIVLAFLYRRFTVDVAMLAGAGAGLAGGVTYHWIVPMYAYAPLETAVHIGCFALSGAIIAGLMPWFLTRGLAAAAVLSPLASRRAHREPALIRRREGHTEHPASAPR</sequence>
<protein>
    <submittedName>
        <fullName evidence="2">ECF transporter S component</fullName>
    </submittedName>
</protein>
<dbReference type="EMBL" id="JAVKGT010000033">
    <property type="protein sequence ID" value="MDR5712703.1"/>
    <property type="molecule type" value="Genomic_DNA"/>
</dbReference>
<comment type="caution">
    <text evidence="2">The sequence shown here is derived from an EMBL/GenBank/DDBJ whole genome shotgun (WGS) entry which is preliminary data.</text>
</comment>
<feature type="transmembrane region" description="Helical" evidence="1">
    <location>
        <begin position="68"/>
        <end position="84"/>
    </location>
</feature>
<dbReference type="RefSeq" id="WP_310538075.1">
    <property type="nucleotide sequence ID" value="NZ_BAAAOC010000078.1"/>
</dbReference>
<dbReference type="Pfam" id="PF09819">
    <property type="entry name" value="ABC_cobalt"/>
    <property type="match status" value="1"/>
</dbReference>
<dbReference type="InterPro" id="IPR017195">
    <property type="entry name" value="ABC_thiamin-permease_prd"/>
</dbReference>
<feature type="transmembrane region" description="Helical" evidence="1">
    <location>
        <begin position="91"/>
        <end position="110"/>
    </location>
</feature>
<dbReference type="PIRSF" id="PIRSF037394">
    <property type="entry name" value="ABC_thiamine-permease_YkoE_prd"/>
    <property type="match status" value="1"/>
</dbReference>
<keyword evidence="1" id="KW-0472">Membrane</keyword>
<proteinExistence type="predicted"/>
<accession>A0ABU1FVR1</accession>
<keyword evidence="3" id="KW-1185">Reference proteome</keyword>
<gene>
    <name evidence="2" type="ORF">RH857_11275</name>
</gene>
<dbReference type="Proteomes" id="UP001260872">
    <property type="component" value="Unassembled WGS sequence"/>
</dbReference>
<evidence type="ECO:0000313" key="3">
    <source>
        <dbReference type="Proteomes" id="UP001260872"/>
    </source>
</evidence>
<evidence type="ECO:0000313" key="2">
    <source>
        <dbReference type="EMBL" id="MDR5712703.1"/>
    </source>
</evidence>
<evidence type="ECO:0000256" key="1">
    <source>
        <dbReference type="SAM" id="Phobius"/>
    </source>
</evidence>
<feature type="transmembrane region" description="Helical" evidence="1">
    <location>
        <begin position="170"/>
        <end position="191"/>
    </location>
</feature>
<name>A0ABU1FVR1_9MICC</name>
<organism evidence="2 3">
    <name type="scientific">Nesterenkonia flava</name>
    <dbReference type="NCBI Taxonomy" id="469799"/>
    <lineage>
        <taxon>Bacteria</taxon>
        <taxon>Bacillati</taxon>
        <taxon>Actinomycetota</taxon>
        <taxon>Actinomycetes</taxon>
        <taxon>Micrococcales</taxon>
        <taxon>Micrococcaceae</taxon>
        <taxon>Nesterenkonia</taxon>
    </lineage>
</organism>
<keyword evidence="1" id="KW-0812">Transmembrane</keyword>
<keyword evidence="1" id="KW-1133">Transmembrane helix</keyword>